<dbReference type="Proteomes" id="UP000178771">
    <property type="component" value="Unassembled WGS sequence"/>
</dbReference>
<evidence type="ECO:0000313" key="2">
    <source>
        <dbReference type="EMBL" id="OGC51759.1"/>
    </source>
</evidence>
<feature type="signal peptide" evidence="1">
    <location>
        <begin position="1"/>
        <end position="24"/>
    </location>
</feature>
<reference evidence="2 3" key="1">
    <citation type="journal article" date="2016" name="Nat. Commun.">
        <title>Thousands of microbial genomes shed light on interconnected biogeochemical processes in an aquifer system.</title>
        <authorList>
            <person name="Anantharaman K."/>
            <person name="Brown C.T."/>
            <person name="Hug L.A."/>
            <person name="Sharon I."/>
            <person name="Castelle C.J."/>
            <person name="Probst A.J."/>
            <person name="Thomas B.C."/>
            <person name="Singh A."/>
            <person name="Wilkins M.J."/>
            <person name="Karaoz U."/>
            <person name="Brodie E.L."/>
            <person name="Williams K.H."/>
            <person name="Hubbard S.S."/>
            <person name="Banfield J.F."/>
        </authorList>
    </citation>
    <scope>NUCLEOTIDE SEQUENCE [LARGE SCALE GENOMIC DNA]</scope>
</reference>
<organism evidence="2 3">
    <name type="scientific">candidate division WWE3 bacterium RIFCSPLOWO2_01_FULL_39_13</name>
    <dbReference type="NCBI Taxonomy" id="1802624"/>
    <lineage>
        <taxon>Bacteria</taxon>
        <taxon>Katanobacteria</taxon>
    </lineage>
</organism>
<evidence type="ECO:0000256" key="1">
    <source>
        <dbReference type="SAM" id="SignalP"/>
    </source>
</evidence>
<comment type="caution">
    <text evidence="2">The sequence shown here is derived from an EMBL/GenBank/DDBJ whole genome shotgun (WGS) entry which is preliminary data.</text>
</comment>
<accession>A0A1F4V3N0</accession>
<dbReference type="EMBL" id="MEVH01000014">
    <property type="protein sequence ID" value="OGC51759.1"/>
    <property type="molecule type" value="Genomic_DNA"/>
</dbReference>
<protein>
    <submittedName>
        <fullName evidence="2">Uncharacterized protein</fullName>
    </submittedName>
</protein>
<dbReference type="AlphaFoldDB" id="A0A1F4V3N0"/>
<name>A0A1F4V3N0_UNCKA</name>
<feature type="chain" id="PRO_5009514932" evidence="1">
    <location>
        <begin position="25"/>
        <end position="262"/>
    </location>
</feature>
<proteinExistence type="predicted"/>
<keyword evidence="1" id="KW-0732">Signal</keyword>
<gene>
    <name evidence="2" type="ORF">A2982_00555</name>
</gene>
<evidence type="ECO:0000313" key="3">
    <source>
        <dbReference type="Proteomes" id="UP000178771"/>
    </source>
</evidence>
<sequence length="262" mass="29404">MKKFVFVAMFATILFALVLGGADAGGGISPAIVAEFAGTPQYWAPEIFNSGTMTLTLKLGDAGFDQLDSGQMTIRSRTSGVFKLRNAWVCDGKTCLWVMYLPQSTDELWIETPVQVDWTGFGAWKVRSAQDGLYKSEDATQILLRVSPPVYRDWGGQFNPTWDWALVAEPQWAAAQWLWWDQVRVEIRTTCSGHGDNHQGLFKWIGVPPWGKFGNGVYRNWLHEPLEQVDWYIDHPGGWSMIGTTYGPTCWGGITYLPLASR</sequence>